<dbReference type="AlphaFoldDB" id="A0A4P9XS55"/>
<evidence type="ECO:0000313" key="4">
    <source>
        <dbReference type="Proteomes" id="UP000271241"/>
    </source>
</evidence>
<keyword evidence="1" id="KW-0175">Coiled coil</keyword>
<feature type="compositionally biased region" description="Basic and acidic residues" evidence="2">
    <location>
        <begin position="350"/>
        <end position="359"/>
    </location>
</feature>
<feature type="non-terminal residue" evidence="3">
    <location>
        <position position="1"/>
    </location>
</feature>
<protein>
    <submittedName>
        <fullName evidence="3">Uncharacterized protein</fullName>
    </submittedName>
</protein>
<evidence type="ECO:0000313" key="3">
    <source>
        <dbReference type="EMBL" id="RKP08936.1"/>
    </source>
</evidence>
<evidence type="ECO:0000256" key="1">
    <source>
        <dbReference type="SAM" id="Coils"/>
    </source>
</evidence>
<accession>A0A4P9XS55</accession>
<reference evidence="4" key="1">
    <citation type="journal article" date="2018" name="Nat. Microbiol.">
        <title>Leveraging single-cell genomics to expand the fungal tree of life.</title>
        <authorList>
            <person name="Ahrendt S.R."/>
            <person name="Quandt C.A."/>
            <person name="Ciobanu D."/>
            <person name="Clum A."/>
            <person name="Salamov A."/>
            <person name="Andreopoulos B."/>
            <person name="Cheng J.F."/>
            <person name="Woyke T."/>
            <person name="Pelin A."/>
            <person name="Henrissat B."/>
            <person name="Reynolds N.K."/>
            <person name="Benny G.L."/>
            <person name="Smith M.E."/>
            <person name="James T.Y."/>
            <person name="Grigoriev I.V."/>
        </authorList>
    </citation>
    <scope>NUCLEOTIDE SEQUENCE [LARGE SCALE GENOMIC DNA]</scope>
    <source>
        <strain evidence="4">RSA 1356</strain>
    </source>
</reference>
<feature type="coiled-coil region" evidence="1">
    <location>
        <begin position="176"/>
        <end position="270"/>
    </location>
</feature>
<evidence type="ECO:0000256" key="2">
    <source>
        <dbReference type="SAM" id="MobiDB-lite"/>
    </source>
</evidence>
<feature type="region of interest" description="Disordered" evidence="2">
    <location>
        <begin position="335"/>
        <end position="389"/>
    </location>
</feature>
<name>A0A4P9XS55_9FUNG</name>
<proteinExistence type="predicted"/>
<dbReference type="Proteomes" id="UP000271241">
    <property type="component" value="Unassembled WGS sequence"/>
</dbReference>
<keyword evidence="4" id="KW-1185">Reference proteome</keyword>
<dbReference type="EMBL" id="KZ992557">
    <property type="protein sequence ID" value="RKP08936.1"/>
    <property type="molecule type" value="Genomic_DNA"/>
</dbReference>
<organism evidence="3 4">
    <name type="scientific">Thamnocephalis sphaerospora</name>
    <dbReference type="NCBI Taxonomy" id="78915"/>
    <lineage>
        <taxon>Eukaryota</taxon>
        <taxon>Fungi</taxon>
        <taxon>Fungi incertae sedis</taxon>
        <taxon>Zoopagomycota</taxon>
        <taxon>Zoopagomycotina</taxon>
        <taxon>Zoopagomycetes</taxon>
        <taxon>Zoopagales</taxon>
        <taxon>Sigmoideomycetaceae</taxon>
        <taxon>Thamnocephalis</taxon>
    </lineage>
</organism>
<gene>
    <name evidence="3" type="ORF">THASP1DRAFT_23166</name>
</gene>
<sequence length="389" mass="44157">HNPGYLFKPSYWKIVSADRIVSHLTSIRRDIRDHWSAFGVETFLLKVDAPTLEAVEYMNHIGDFYDMTVRHAYYTFLEAIGPVQQEIDAEEIDAEEIEDGLLKKLVQCYSDAIAVFDTTVKHHRHSICKAKRNELGAKCSKMFSSFICEQAPWNLMGRVVQLRINDAQQEQESLIQERIQREVEERTKEAKLANEQAADEKLQQLEEIERLRMTIAEQNAEISKNTATIAKKDAEIRKQKALVAEKDTEIHEQEAEIGKQQAEIETLKAKSGEKDKTISTLEIENNVLSELVADRDEDIGELRIAVSEYKVAIQGLQKTVDRKVAIPHRRKATMAVQEEEVKTQQVAENQPEHATEKQATESNQDSTTGEESDEAAAPPSQTAEKGLDD</sequence>